<feature type="domain" description="Polymerase/histidinol phosphatase N-terminal" evidence="9">
    <location>
        <begin position="7"/>
        <end position="74"/>
    </location>
</feature>
<dbReference type="Pfam" id="PF07733">
    <property type="entry name" value="DNA_pol3_alpha"/>
    <property type="match status" value="1"/>
</dbReference>
<dbReference type="GO" id="GO:0003676">
    <property type="term" value="F:nucleic acid binding"/>
    <property type="evidence" value="ECO:0007669"/>
    <property type="project" value="InterPro"/>
</dbReference>
<evidence type="ECO:0000313" key="10">
    <source>
        <dbReference type="EMBL" id="MBI5249858.1"/>
    </source>
</evidence>
<dbReference type="SMART" id="SM00481">
    <property type="entry name" value="POLIIIAc"/>
    <property type="match status" value="1"/>
</dbReference>
<dbReference type="Pfam" id="PF17657">
    <property type="entry name" value="DNA_pol3_finger"/>
    <property type="match status" value="1"/>
</dbReference>
<comment type="subcellular location">
    <subcellularLocation>
        <location evidence="1">Cytoplasm</location>
    </subcellularLocation>
</comment>
<keyword evidence="6" id="KW-0235">DNA replication</keyword>
<dbReference type="Pfam" id="PF14579">
    <property type="entry name" value="HHH_6"/>
    <property type="match status" value="1"/>
</dbReference>
<dbReference type="GO" id="GO:0003887">
    <property type="term" value="F:DNA-directed DNA polymerase activity"/>
    <property type="evidence" value="ECO:0007669"/>
    <property type="project" value="UniProtKB-KW"/>
</dbReference>
<evidence type="ECO:0000256" key="6">
    <source>
        <dbReference type="ARBA" id="ARBA00022705"/>
    </source>
</evidence>
<dbReference type="InterPro" id="IPR016195">
    <property type="entry name" value="Pol/histidinol_Pase-like"/>
</dbReference>
<evidence type="ECO:0000259" key="9">
    <source>
        <dbReference type="SMART" id="SM00481"/>
    </source>
</evidence>
<keyword evidence="5 10" id="KW-0548">Nucleotidyltransferase</keyword>
<dbReference type="EC" id="2.7.7.7" evidence="2"/>
<evidence type="ECO:0000256" key="5">
    <source>
        <dbReference type="ARBA" id="ARBA00022695"/>
    </source>
</evidence>
<comment type="catalytic activity">
    <reaction evidence="8">
        <text>DNA(n) + a 2'-deoxyribonucleoside 5'-triphosphate = DNA(n+1) + diphosphate</text>
        <dbReference type="Rhea" id="RHEA:22508"/>
        <dbReference type="Rhea" id="RHEA-COMP:17339"/>
        <dbReference type="Rhea" id="RHEA-COMP:17340"/>
        <dbReference type="ChEBI" id="CHEBI:33019"/>
        <dbReference type="ChEBI" id="CHEBI:61560"/>
        <dbReference type="ChEBI" id="CHEBI:173112"/>
        <dbReference type="EC" id="2.7.7.7"/>
    </reaction>
</comment>
<dbReference type="InterPro" id="IPR011708">
    <property type="entry name" value="DNA_pol3_alpha_NTPase_dom"/>
</dbReference>
<name>A0A9D6V334_9BACT</name>
<evidence type="ECO:0000256" key="3">
    <source>
        <dbReference type="ARBA" id="ARBA00019114"/>
    </source>
</evidence>
<dbReference type="EMBL" id="JACRDE010000275">
    <property type="protein sequence ID" value="MBI5249858.1"/>
    <property type="molecule type" value="Genomic_DNA"/>
</dbReference>
<dbReference type="Pfam" id="PF01336">
    <property type="entry name" value="tRNA_anti-codon"/>
    <property type="match status" value="1"/>
</dbReference>
<sequence length="1153" mass="129608">MPFADFVHLHLHTQYSLLDGAIRIPDLIARVKEYKMPAVAVTDHGNLFGAMEFYSQVKSNGIKPIIGCEVYVAPGSRLDQSAKAGQVAYHHLILLCENEKGYRNLCKLVTSGYQEGFYYKPRIDRELIEQYHEGLTCLSSCLSGEVPSLLLGGNEKGAMECAAWFREIFGPDRYYLELQENGMEEQRRVNSGLLDIAEKLDLKVVATNDCHYLDQSDHRAHEILLCIQTGKKFDEPDRMSFSSDQYFLKSPEQMAHQFRHIPEALKNTRVIADRCSLLLEFGQVHMPRFDLGTGETLRERFEKDARAGFETKLARLRENSDFAPTLETRYRDQLEYEIRMIQEMGFSGYFLIVADFIGFAKKNGIPVGPGRGSAAGSLAAYSLGITDIDPIRYNLLFERFLNPERKSMPDIDVDFCMDGRDRVIDYVSAKYGKDNVAQIITFGRMQAKAVVRDVARVLGFPYATADQIAKLIPEALKMTLEKALKEEPRLKEMMKRPEVADLIKTARSLEGLTRHASTHAAGIVISDRPLVEHLPLYSGNSGETITQFDMTWVEKIGLVKFDFLGLKTLTVIDQALKLIKSGRELTLDLHAIPLNDPETFCMLSKGDTLGIFQLESSGMRDVLTKFKPSVFEDLIAILALYRPGPLESGMVDDFINRKHGRTSIEYPLPELEPILKETYGVIVYQEQVMSISKVLADYSLGEADLLRRAMGKKKAQEMAEQKNRFEKGAEKNKIDPERAAYIFELMEKFAGYGFNKSHSAAYAMVTYQTAYLKTHYPAEFMAAQLSCEAGNTDKITLYITECRNMSTEVQPPHVNESFHNFHVSKDGKIIFGLNAVKNVGEGAVLSILEARGEGGPFCSLDDFTRRIDLKRVNKKVIESLIKCGALDGLGFSRRAMSEALDSVMEQASGFQKEKIAGQFNLFASECEPNGSLADQPIPKLPEWDDLIKLQHEKEIMGFYVTGHPLMNFQDLIEKYSNASSDTLAGVEPSALVRMAGIVKKSKEITTKKGERMAFISLEDLSGITEITVFSDLYQQTRDLIQSGEPVMISGVREGDKDSPKVLAQEIYRIEEAPRRLSRGIQIKLSARGADPDRIKELKQVFARHRGRLPIKLHVVIPNRSETVINLSSVTCDPTADFLAEVRNTLGYQAVSFE</sequence>
<evidence type="ECO:0000313" key="11">
    <source>
        <dbReference type="Proteomes" id="UP000807825"/>
    </source>
</evidence>
<dbReference type="InterPro" id="IPR029460">
    <property type="entry name" value="DNAPol_HHH"/>
</dbReference>
<dbReference type="AlphaFoldDB" id="A0A9D6V334"/>
<evidence type="ECO:0000256" key="7">
    <source>
        <dbReference type="ARBA" id="ARBA00022932"/>
    </source>
</evidence>
<dbReference type="SUPFAM" id="SSF89550">
    <property type="entry name" value="PHP domain-like"/>
    <property type="match status" value="1"/>
</dbReference>
<dbReference type="GO" id="GO:0006260">
    <property type="term" value="P:DNA replication"/>
    <property type="evidence" value="ECO:0007669"/>
    <property type="project" value="UniProtKB-KW"/>
</dbReference>
<dbReference type="CDD" id="cd12113">
    <property type="entry name" value="PHP_PolIIIA_DnaE3"/>
    <property type="match status" value="1"/>
</dbReference>
<dbReference type="InterPro" id="IPR004013">
    <property type="entry name" value="PHP_dom"/>
</dbReference>
<dbReference type="PANTHER" id="PTHR32294">
    <property type="entry name" value="DNA POLYMERASE III SUBUNIT ALPHA"/>
    <property type="match status" value="1"/>
</dbReference>
<dbReference type="NCBIfam" id="NF004226">
    <property type="entry name" value="PRK05673.1"/>
    <property type="match status" value="1"/>
</dbReference>
<dbReference type="NCBIfam" id="NF005298">
    <property type="entry name" value="PRK06826.1"/>
    <property type="match status" value="1"/>
</dbReference>
<dbReference type="PANTHER" id="PTHR32294:SF0">
    <property type="entry name" value="DNA POLYMERASE III SUBUNIT ALPHA"/>
    <property type="match status" value="1"/>
</dbReference>
<dbReference type="InterPro" id="IPR040982">
    <property type="entry name" value="DNA_pol3_finger"/>
</dbReference>
<organism evidence="10 11">
    <name type="scientific">Desulfomonile tiedjei</name>
    <dbReference type="NCBI Taxonomy" id="2358"/>
    <lineage>
        <taxon>Bacteria</taxon>
        <taxon>Pseudomonadati</taxon>
        <taxon>Thermodesulfobacteriota</taxon>
        <taxon>Desulfomonilia</taxon>
        <taxon>Desulfomonilales</taxon>
        <taxon>Desulfomonilaceae</taxon>
        <taxon>Desulfomonile</taxon>
    </lineage>
</organism>
<evidence type="ECO:0000256" key="8">
    <source>
        <dbReference type="ARBA" id="ARBA00049244"/>
    </source>
</evidence>
<dbReference type="GO" id="GO:0008408">
    <property type="term" value="F:3'-5' exonuclease activity"/>
    <property type="evidence" value="ECO:0007669"/>
    <property type="project" value="InterPro"/>
</dbReference>
<keyword evidence="7" id="KW-0239">DNA-directed DNA polymerase</keyword>
<keyword evidence="4 10" id="KW-0808">Transferase</keyword>
<gene>
    <name evidence="10" type="primary">dnaE</name>
    <name evidence="10" type="ORF">HY912_10215</name>
</gene>
<dbReference type="Gene3D" id="1.10.150.870">
    <property type="match status" value="1"/>
</dbReference>
<dbReference type="InterPro" id="IPR004365">
    <property type="entry name" value="NA-bd_OB_tRNA"/>
</dbReference>
<protein>
    <recommendedName>
        <fullName evidence="3">DNA polymerase III subunit alpha</fullName>
        <ecNumber evidence="2">2.7.7.7</ecNumber>
    </recommendedName>
</protein>
<dbReference type="InterPro" id="IPR003141">
    <property type="entry name" value="Pol/His_phosphatase_N"/>
</dbReference>
<dbReference type="Gene3D" id="1.10.10.1600">
    <property type="entry name" value="Bacterial DNA polymerase III alpha subunit, thumb domain"/>
    <property type="match status" value="1"/>
</dbReference>
<dbReference type="Gene3D" id="3.20.20.140">
    <property type="entry name" value="Metal-dependent hydrolases"/>
    <property type="match status" value="1"/>
</dbReference>
<dbReference type="NCBIfam" id="TIGR00594">
    <property type="entry name" value="polc"/>
    <property type="match status" value="1"/>
</dbReference>
<accession>A0A9D6V334</accession>
<dbReference type="InterPro" id="IPR004805">
    <property type="entry name" value="DnaE2/DnaE/PolC"/>
</dbReference>
<dbReference type="Pfam" id="PF02811">
    <property type="entry name" value="PHP"/>
    <property type="match status" value="1"/>
</dbReference>
<dbReference type="GO" id="GO:0005737">
    <property type="term" value="C:cytoplasm"/>
    <property type="evidence" value="ECO:0007669"/>
    <property type="project" value="UniProtKB-SubCell"/>
</dbReference>
<proteinExistence type="predicted"/>
<evidence type="ECO:0000256" key="4">
    <source>
        <dbReference type="ARBA" id="ARBA00022679"/>
    </source>
</evidence>
<comment type="caution">
    <text evidence="10">The sequence shown here is derived from an EMBL/GenBank/DDBJ whole genome shotgun (WGS) entry which is preliminary data.</text>
</comment>
<dbReference type="InterPro" id="IPR041931">
    <property type="entry name" value="DNA_pol3_alpha_thumb_dom"/>
</dbReference>
<dbReference type="Proteomes" id="UP000807825">
    <property type="component" value="Unassembled WGS sequence"/>
</dbReference>
<dbReference type="CDD" id="cd04485">
    <property type="entry name" value="DnaE_OBF"/>
    <property type="match status" value="1"/>
</dbReference>
<evidence type="ECO:0000256" key="2">
    <source>
        <dbReference type="ARBA" id="ARBA00012417"/>
    </source>
</evidence>
<reference evidence="10" key="1">
    <citation type="submission" date="2020-07" db="EMBL/GenBank/DDBJ databases">
        <title>Huge and variable diversity of episymbiotic CPR bacteria and DPANN archaea in groundwater ecosystems.</title>
        <authorList>
            <person name="He C.Y."/>
            <person name="Keren R."/>
            <person name="Whittaker M."/>
            <person name="Farag I.F."/>
            <person name="Doudna J."/>
            <person name="Cate J.H.D."/>
            <person name="Banfield J.F."/>
        </authorList>
    </citation>
    <scope>NUCLEOTIDE SEQUENCE</scope>
    <source>
        <strain evidence="10">NC_groundwater_1664_Pr3_B-0.1um_52_9</strain>
    </source>
</reference>
<evidence type="ECO:0000256" key="1">
    <source>
        <dbReference type="ARBA" id="ARBA00004496"/>
    </source>
</evidence>